<keyword evidence="6 12" id="KW-0547">Nucleotide-binding</keyword>
<keyword evidence="10 15" id="KW-0472">Membrane</keyword>
<feature type="compositionally biased region" description="Low complexity" evidence="14">
    <location>
        <begin position="469"/>
        <end position="485"/>
    </location>
</feature>
<feature type="region of interest" description="Disordered" evidence="14">
    <location>
        <begin position="1582"/>
        <end position="1653"/>
    </location>
</feature>
<evidence type="ECO:0008006" key="21">
    <source>
        <dbReference type="Google" id="ProtNLM"/>
    </source>
</evidence>
<evidence type="ECO:0000256" key="6">
    <source>
        <dbReference type="ARBA" id="ARBA00022741"/>
    </source>
</evidence>
<feature type="compositionally biased region" description="Polar residues" evidence="14">
    <location>
        <begin position="486"/>
        <end position="495"/>
    </location>
</feature>
<dbReference type="Gene3D" id="2.60.120.430">
    <property type="entry name" value="Galactose-binding lectin"/>
    <property type="match status" value="2"/>
</dbReference>
<dbReference type="InterPro" id="IPR000719">
    <property type="entry name" value="Prot_kinase_dom"/>
</dbReference>
<evidence type="ECO:0000256" key="2">
    <source>
        <dbReference type="ARBA" id="ARBA00022527"/>
    </source>
</evidence>
<dbReference type="Pfam" id="PF12819">
    <property type="entry name" value="Malectin_like"/>
    <property type="match status" value="1"/>
</dbReference>
<dbReference type="PANTHER" id="PTHR44094:SF8">
    <property type="entry name" value="DNAJ HEAT SHOCK N-TERMINAL DOMAIN-CONTAINING PROTEIN-RELATED"/>
    <property type="match status" value="1"/>
</dbReference>
<comment type="caution">
    <text evidence="19">The sequence shown here is derived from an EMBL/GenBank/DDBJ whole genome shotgun (WGS) entry which is preliminary data.</text>
</comment>
<evidence type="ECO:0000256" key="12">
    <source>
        <dbReference type="PROSITE-ProRule" id="PRU10141"/>
    </source>
</evidence>
<dbReference type="InterPro" id="IPR001245">
    <property type="entry name" value="Ser-Thr/Tyr_kinase_cat_dom"/>
</dbReference>
<dbReference type="Gene3D" id="3.30.40.10">
    <property type="entry name" value="Zinc/RING finger domain, C3HC4 (zinc finger)"/>
    <property type="match status" value="1"/>
</dbReference>
<evidence type="ECO:0000256" key="8">
    <source>
        <dbReference type="ARBA" id="ARBA00022840"/>
    </source>
</evidence>
<keyword evidence="7" id="KW-0418">Kinase</keyword>
<dbReference type="PROSITE" id="PS50089">
    <property type="entry name" value="ZF_RING_2"/>
    <property type="match status" value="1"/>
</dbReference>
<dbReference type="Proteomes" id="UP001472677">
    <property type="component" value="Unassembled WGS sequence"/>
</dbReference>
<dbReference type="Gene3D" id="3.30.200.20">
    <property type="entry name" value="Phosphorylase Kinase, domain 1"/>
    <property type="match status" value="1"/>
</dbReference>
<evidence type="ECO:0000256" key="10">
    <source>
        <dbReference type="ARBA" id="ARBA00023136"/>
    </source>
</evidence>
<evidence type="ECO:0000259" key="18">
    <source>
        <dbReference type="PROSITE" id="PS50089"/>
    </source>
</evidence>
<dbReference type="PRINTS" id="PR00625">
    <property type="entry name" value="JDOMAIN"/>
</dbReference>
<dbReference type="SMART" id="SM00184">
    <property type="entry name" value="RING"/>
    <property type="match status" value="1"/>
</dbReference>
<sequence length="1653" mass="183733">MVRDTSYYDVLGVNVDASAAEIKKAYYRKARQVHPDKNPGDPQADEKFHELSEAYQVLSDPSKRDEYDKHGKAGFQPDSMMDPAAVFGMAFGSEYFDEYVGQLQMATWASVELEDSSLDREARMQRLREKLAALQKEREELLIKILKTRLQPFVDGCTQEFIIWANSEAQRLLQAAFGEEMLETIGYIYTRKGASELGKEKYMMVPFLAEWVRDKGHRVKSQVIAASGAVNLIQIQEELKRAIEGENREENLLKAFEEKKDAMLQSLWKLNVVDIETTLSNVCLAVLEDPDVPKEVQVLRAKGLKTLGTIFQVRFSQESCNSARLRVLFQIICIDTPPSVGAVIEGSEVLHRNIRYSPTWSFRWDNRGRVAGEDTSISWFSDAVSRTDGSEIKYESACASEDGISSESFQSRTWQKSPISEGTARHVRIPASDQSISRNISVDVNLEQAKESVESPVVSYPSPSKLSLSLPSASSLATSPMSSQSHVHPTSSTISKWPLRSPGHHLLRQVSDNRILGLKSPNRYSVGEERLIMPSWSNGSTGGSRGGSSDGWSMHAFSELPTSRRERWSFDNDAWGFHRERISKSSGQTPASPSVDPQTCGVCSKLLSEKSLWSTQKIIISNDLSVVAVLTCGHVYHAECLENMTSEIDKYDPACPICTLGEKKTHKLSEKAFKAEMDVKAKISKKSRSRVVDSDMDVDPIVFNRMKSSGHEDLNFLSAVRRFWFSSPLQLYWKYRDCTWWCAGCQFMKKCWHHLSDFLFQQGVSYGTGTVKKKMEIIGGMEVGKKPIATSHFNPTLFLSSLFPLSPPPSSSMVIPLVIMLLCCPITIVARTTGPFKPTDNILIDCGATVMPKIPDGRMFLTDKESAQYLSTKDDAQVTASNVDLPSPLLLTAKVFPEEATYNFELRRPGFHWLRLYFYAIKDSKYDLQQSTFSVSANQYAILHNFKISNATIPVLKEYLLNMNDPRFVLKFSPMANSLAFVNAIEVISAPDSLIADEGTSLSPVNNIQGLSKHGYQVVYRLNMGGPLITPQNDTLGRTWIPDNNYLQDKAFATKASVSANAINYPEKLTPWIAPAAVYSSLIEMAVAESGTIKPNFNVTWQMEVNKAFDYLLRLHFCDIVSKTLNSLYFNVYINGKMAISGLDLSSITGALDVPYYKDIVVNASTFTNGLTVQIGPLNQDTGSTNAILNGLEVMKMTNSADSLDGEFGVDGSTISSNKGTVAVVGFAMMFGAFVGLGAMVIKWKRRPHDWQKRNSFSSWLLPLHAGDSSFLSKSGGSRKSNFNSSTLGLGRYFSFAELQEATKNFESSVIIGVGGFGNVYSGTIDDGTQVAVKRGNPQSEQGITEFQTEIQMLSKLRHRHLVSLIGYCDENSEMILVYEYMSNGPFRDHLYGKNLPSLSWKQRLEICIGAARGLHYLHTGTAQGIIHRDVKTTNILLDDAFVAKVADFGLSKDTPMGQNHVSTAVKGSFGYLDPEYFRRQQLTEKSDVYSFGVVLLETLCARPALNPQLPREQVNLAEWAMQWKQKGLLEKIIDPHLVGTINAESMNKFAEAAEKCLAEYGVDRPTMGDVLWNLEHALQLQGKSEEGKSEEENKESEVAVTDTTPAPAVTPPSETTDPPAPQPETNPSTGGDQDIEHSGSAMFTEFKKLDGR</sequence>
<proteinExistence type="predicted"/>
<evidence type="ECO:0000256" key="11">
    <source>
        <dbReference type="PROSITE-ProRule" id="PRU00175"/>
    </source>
</evidence>
<dbReference type="Pfam" id="PF23413">
    <property type="entry name" value="zf_RING_Vps8_fungal"/>
    <property type="match status" value="1"/>
</dbReference>
<dbReference type="SUPFAM" id="SSF46565">
    <property type="entry name" value="Chaperone J-domain"/>
    <property type="match status" value="1"/>
</dbReference>
<feature type="coiled-coil region" evidence="13">
    <location>
        <begin position="117"/>
        <end position="151"/>
    </location>
</feature>
<feature type="binding site" evidence="12">
    <location>
        <position position="1334"/>
    </location>
    <ligand>
        <name>ATP</name>
        <dbReference type="ChEBI" id="CHEBI:30616"/>
    </ligand>
</feature>
<dbReference type="Gene3D" id="1.10.287.110">
    <property type="entry name" value="DnaJ domain"/>
    <property type="match status" value="1"/>
</dbReference>
<evidence type="ECO:0000259" key="17">
    <source>
        <dbReference type="PROSITE" id="PS50076"/>
    </source>
</evidence>
<evidence type="ECO:0000256" key="5">
    <source>
        <dbReference type="ARBA" id="ARBA00022729"/>
    </source>
</evidence>
<dbReference type="InterPro" id="IPR001623">
    <property type="entry name" value="DnaJ_domain"/>
</dbReference>
<keyword evidence="11" id="KW-0863">Zinc-finger</keyword>
<evidence type="ECO:0000256" key="3">
    <source>
        <dbReference type="ARBA" id="ARBA00022679"/>
    </source>
</evidence>
<feature type="compositionally biased region" description="Low complexity" evidence="14">
    <location>
        <begin position="1599"/>
        <end position="1608"/>
    </location>
</feature>
<dbReference type="SMART" id="SM00271">
    <property type="entry name" value="DnaJ"/>
    <property type="match status" value="1"/>
</dbReference>
<feature type="domain" description="J" evidence="17">
    <location>
        <begin position="6"/>
        <end position="71"/>
    </location>
</feature>
<feature type="transmembrane region" description="Helical" evidence="15">
    <location>
        <begin position="1222"/>
        <end position="1244"/>
    </location>
</feature>
<feature type="domain" description="RING-type" evidence="18">
    <location>
        <begin position="600"/>
        <end position="659"/>
    </location>
</feature>
<keyword evidence="8 12" id="KW-0067">ATP-binding</keyword>
<evidence type="ECO:0000256" key="4">
    <source>
        <dbReference type="ARBA" id="ARBA00022692"/>
    </source>
</evidence>
<dbReference type="Pfam" id="PF14308">
    <property type="entry name" value="DnaJ-X"/>
    <property type="match status" value="1"/>
</dbReference>
<keyword evidence="3" id="KW-0808">Transferase</keyword>
<keyword evidence="9 15" id="KW-1133">Transmembrane helix</keyword>
<dbReference type="InterPro" id="IPR018253">
    <property type="entry name" value="DnaJ_domain_CS"/>
</dbReference>
<dbReference type="InterPro" id="IPR052423">
    <property type="entry name" value="EMIR"/>
</dbReference>
<dbReference type="SUPFAM" id="SSF57850">
    <property type="entry name" value="RING/U-box"/>
    <property type="match status" value="1"/>
</dbReference>
<dbReference type="InterPro" id="IPR013083">
    <property type="entry name" value="Znf_RING/FYVE/PHD"/>
</dbReference>
<evidence type="ECO:0000313" key="20">
    <source>
        <dbReference type="Proteomes" id="UP001472677"/>
    </source>
</evidence>
<dbReference type="InterPro" id="IPR024788">
    <property type="entry name" value="Malectin-like_Carb-bd_dom"/>
</dbReference>
<dbReference type="PROSITE" id="PS50076">
    <property type="entry name" value="DNAJ_2"/>
    <property type="match status" value="1"/>
</dbReference>
<evidence type="ECO:0000256" key="13">
    <source>
        <dbReference type="SAM" id="Coils"/>
    </source>
</evidence>
<organism evidence="19 20">
    <name type="scientific">Hibiscus sabdariffa</name>
    <name type="common">roselle</name>
    <dbReference type="NCBI Taxonomy" id="183260"/>
    <lineage>
        <taxon>Eukaryota</taxon>
        <taxon>Viridiplantae</taxon>
        <taxon>Streptophyta</taxon>
        <taxon>Embryophyta</taxon>
        <taxon>Tracheophyta</taxon>
        <taxon>Spermatophyta</taxon>
        <taxon>Magnoliopsida</taxon>
        <taxon>eudicotyledons</taxon>
        <taxon>Gunneridae</taxon>
        <taxon>Pentapetalae</taxon>
        <taxon>rosids</taxon>
        <taxon>malvids</taxon>
        <taxon>Malvales</taxon>
        <taxon>Malvaceae</taxon>
        <taxon>Malvoideae</taxon>
        <taxon>Hibiscus</taxon>
    </lineage>
</organism>
<reference evidence="19 20" key="1">
    <citation type="journal article" date="2024" name="G3 (Bethesda)">
        <title>Genome assembly of Hibiscus sabdariffa L. provides insights into metabolisms of medicinal natural products.</title>
        <authorList>
            <person name="Kim T."/>
        </authorList>
    </citation>
    <scope>NUCLEOTIDE SEQUENCE [LARGE SCALE GENOMIC DNA]</scope>
    <source>
        <strain evidence="19">TK-2024</strain>
        <tissue evidence="19">Old leaves</tissue>
    </source>
</reference>
<keyword evidence="11" id="KW-0862">Zinc</keyword>
<dbReference type="InterPro" id="IPR008271">
    <property type="entry name" value="Ser/Thr_kinase_AS"/>
</dbReference>
<dbReference type="CDD" id="cd06257">
    <property type="entry name" value="DnaJ"/>
    <property type="match status" value="1"/>
</dbReference>
<keyword evidence="5" id="KW-0732">Signal</keyword>
<keyword evidence="11" id="KW-0479">Metal-binding</keyword>
<dbReference type="Pfam" id="PF07714">
    <property type="entry name" value="PK_Tyr_Ser-Thr"/>
    <property type="match status" value="1"/>
</dbReference>
<feature type="compositionally biased region" description="Basic and acidic residues" evidence="14">
    <location>
        <begin position="1584"/>
        <end position="1598"/>
    </location>
</feature>
<keyword evidence="2" id="KW-0723">Serine/threonine-protein kinase</keyword>
<accession>A0ABR2CRF6</accession>
<dbReference type="Gene3D" id="1.10.510.10">
    <property type="entry name" value="Transferase(Phosphotransferase) domain 1"/>
    <property type="match status" value="1"/>
</dbReference>
<gene>
    <name evidence="19" type="ORF">V6N12_055855</name>
</gene>
<dbReference type="PANTHER" id="PTHR44094">
    <property type="entry name" value="DNAJ HEAT SHOCK N-TERMINAL DOMAIN-CONTAINING PROTEIN"/>
    <property type="match status" value="1"/>
</dbReference>
<dbReference type="EMBL" id="JBBPBM010000045">
    <property type="protein sequence ID" value="KAK8522134.1"/>
    <property type="molecule type" value="Genomic_DNA"/>
</dbReference>
<dbReference type="PROSITE" id="PS00108">
    <property type="entry name" value="PROTEIN_KINASE_ST"/>
    <property type="match status" value="1"/>
</dbReference>
<evidence type="ECO:0000259" key="16">
    <source>
        <dbReference type="PROSITE" id="PS50011"/>
    </source>
</evidence>
<feature type="domain" description="Protein kinase" evidence="16">
    <location>
        <begin position="1306"/>
        <end position="1580"/>
    </location>
</feature>
<dbReference type="InterPro" id="IPR011009">
    <property type="entry name" value="Kinase-like_dom_sf"/>
</dbReference>
<evidence type="ECO:0000313" key="19">
    <source>
        <dbReference type="EMBL" id="KAK8522134.1"/>
    </source>
</evidence>
<name>A0ABR2CRF6_9ROSI</name>
<keyword evidence="4 15" id="KW-0812">Transmembrane</keyword>
<keyword evidence="13" id="KW-0175">Coiled coil</keyword>
<dbReference type="PROSITE" id="PS50011">
    <property type="entry name" value="PROTEIN_KINASE_DOM"/>
    <property type="match status" value="1"/>
</dbReference>
<evidence type="ECO:0000256" key="15">
    <source>
        <dbReference type="SAM" id="Phobius"/>
    </source>
</evidence>
<dbReference type="PROSITE" id="PS00636">
    <property type="entry name" value="DNAJ_1"/>
    <property type="match status" value="1"/>
</dbReference>
<keyword evidence="20" id="KW-1185">Reference proteome</keyword>
<dbReference type="InterPro" id="IPR017441">
    <property type="entry name" value="Protein_kinase_ATP_BS"/>
</dbReference>
<comment type="subcellular location">
    <subcellularLocation>
        <location evidence="1">Membrane</location>
        <topology evidence="1">Single-pass membrane protein</topology>
    </subcellularLocation>
</comment>
<evidence type="ECO:0000256" key="14">
    <source>
        <dbReference type="SAM" id="MobiDB-lite"/>
    </source>
</evidence>
<dbReference type="InterPro" id="IPR036869">
    <property type="entry name" value="J_dom_sf"/>
</dbReference>
<dbReference type="Pfam" id="PF00226">
    <property type="entry name" value="DnaJ"/>
    <property type="match status" value="1"/>
</dbReference>
<evidence type="ECO:0000256" key="7">
    <source>
        <dbReference type="ARBA" id="ARBA00022777"/>
    </source>
</evidence>
<dbReference type="CDD" id="cd14066">
    <property type="entry name" value="STKc_IRAK"/>
    <property type="match status" value="1"/>
</dbReference>
<dbReference type="SMART" id="SM00220">
    <property type="entry name" value="S_TKc"/>
    <property type="match status" value="1"/>
</dbReference>
<dbReference type="InterPro" id="IPR026894">
    <property type="entry name" value="DnaJ_X"/>
</dbReference>
<protein>
    <recommendedName>
        <fullName evidence="21">Protein kinase domain-containing protein</fullName>
    </recommendedName>
</protein>
<dbReference type="SUPFAM" id="SSF56112">
    <property type="entry name" value="Protein kinase-like (PK-like)"/>
    <property type="match status" value="1"/>
</dbReference>
<evidence type="ECO:0000256" key="1">
    <source>
        <dbReference type="ARBA" id="ARBA00004167"/>
    </source>
</evidence>
<dbReference type="InterPro" id="IPR001841">
    <property type="entry name" value="Znf_RING"/>
</dbReference>
<evidence type="ECO:0000256" key="9">
    <source>
        <dbReference type="ARBA" id="ARBA00022989"/>
    </source>
</evidence>
<feature type="region of interest" description="Disordered" evidence="14">
    <location>
        <begin position="469"/>
        <end position="499"/>
    </location>
</feature>
<dbReference type="PROSITE" id="PS00107">
    <property type="entry name" value="PROTEIN_KINASE_ATP"/>
    <property type="match status" value="1"/>
</dbReference>